<feature type="compositionally biased region" description="Low complexity" evidence="1">
    <location>
        <begin position="51"/>
        <end position="67"/>
    </location>
</feature>
<evidence type="ECO:0000313" key="2">
    <source>
        <dbReference type="EMBL" id="TNN61050.1"/>
    </source>
</evidence>
<organism evidence="2 3">
    <name type="scientific">Liparis tanakae</name>
    <name type="common">Tanaka's snailfish</name>
    <dbReference type="NCBI Taxonomy" id="230148"/>
    <lineage>
        <taxon>Eukaryota</taxon>
        <taxon>Metazoa</taxon>
        <taxon>Chordata</taxon>
        <taxon>Craniata</taxon>
        <taxon>Vertebrata</taxon>
        <taxon>Euteleostomi</taxon>
        <taxon>Actinopterygii</taxon>
        <taxon>Neopterygii</taxon>
        <taxon>Teleostei</taxon>
        <taxon>Neoteleostei</taxon>
        <taxon>Acanthomorphata</taxon>
        <taxon>Eupercaria</taxon>
        <taxon>Perciformes</taxon>
        <taxon>Cottioidei</taxon>
        <taxon>Cottales</taxon>
        <taxon>Liparidae</taxon>
        <taxon>Liparis</taxon>
    </lineage>
</organism>
<feature type="compositionally biased region" description="Low complexity" evidence="1">
    <location>
        <begin position="1"/>
        <end position="38"/>
    </location>
</feature>
<feature type="region of interest" description="Disordered" evidence="1">
    <location>
        <begin position="1"/>
        <end position="86"/>
    </location>
</feature>
<evidence type="ECO:0000313" key="3">
    <source>
        <dbReference type="Proteomes" id="UP000314294"/>
    </source>
</evidence>
<evidence type="ECO:0000256" key="1">
    <source>
        <dbReference type="SAM" id="MobiDB-lite"/>
    </source>
</evidence>
<comment type="caution">
    <text evidence="2">The sequence shown here is derived from an EMBL/GenBank/DDBJ whole genome shotgun (WGS) entry which is preliminary data.</text>
</comment>
<accession>A0A4Z2H6A1</accession>
<sequence length="86" mass="8239">MTADAPQADAPQAGAPQAGAPQAGAPKADAPQAGAPKADAPPGPGPGVLCRLSAAYRRSLDAAAAARNSGKAEKRAGPCTSSGLHQ</sequence>
<dbReference type="Proteomes" id="UP000314294">
    <property type="component" value="Unassembled WGS sequence"/>
</dbReference>
<keyword evidence="3" id="KW-1185">Reference proteome</keyword>
<proteinExistence type="predicted"/>
<gene>
    <name evidence="2" type="ORF">EYF80_028703</name>
</gene>
<name>A0A4Z2H6A1_9TELE</name>
<reference evidence="2 3" key="1">
    <citation type="submission" date="2019-03" db="EMBL/GenBank/DDBJ databases">
        <title>First draft genome of Liparis tanakae, snailfish: a comprehensive survey of snailfish specific genes.</title>
        <authorList>
            <person name="Kim W."/>
            <person name="Song I."/>
            <person name="Jeong J.-H."/>
            <person name="Kim D."/>
            <person name="Kim S."/>
            <person name="Ryu S."/>
            <person name="Song J.Y."/>
            <person name="Lee S.K."/>
        </authorList>
    </citation>
    <scope>NUCLEOTIDE SEQUENCE [LARGE SCALE GENOMIC DNA]</scope>
    <source>
        <tissue evidence="2">Muscle</tissue>
    </source>
</reference>
<dbReference type="EMBL" id="SRLO01000322">
    <property type="protein sequence ID" value="TNN61050.1"/>
    <property type="molecule type" value="Genomic_DNA"/>
</dbReference>
<dbReference type="AlphaFoldDB" id="A0A4Z2H6A1"/>
<protein>
    <submittedName>
        <fullName evidence="2">Uncharacterized protein</fullName>
    </submittedName>
</protein>